<keyword evidence="4" id="KW-1185">Reference proteome</keyword>
<sequence length="478" mass="49695" precursor="true">MSSPLEFLATLNGSLVSPLESLLFPIIGGLVIITALWALTMGPLRGRPDLIAPALFRSFAIAGLIFASPYVGTLLLSGWSIAYSTGYNAAKQSLDDILERGNTYFSTMGLIAGGVGAQAVKVAALKVEQAAREAAIKRITAEVYEEVNTQAAKQGWSSTKIGQELHERLLRRLTPEEIEAATQKELASGKSLGNRMDKALNYANWVGIPLMGMLWLFYVLGLATGLTVILLKLAWPIALAMLALSPRSGSFFMARWFNMAISALATALLVPMIVGLAAQIFIGVPVEEVINRWKELADTTGGGGFLEWLKDAFSLVAISLWSALLILGGLFMLFIVGGIAATAVPTVIGQVLVSTGLFETVLAGRAAVGLLPAVRGGMGRSGPQTGAPTQPQPPSEPPGGGMYGGGGGSTPPPGGRLPPASTPPVLPQGGAPPALTTGQKPTNPGRGGSGMAVTPETELVRNPRPHTNETGSGRGGKA</sequence>
<evidence type="ECO:0000256" key="1">
    <source>
        <dbReference type="SAM" id="MobiDB-lite"/>
    </source>
</evidence>
<feature type="transmembrane region" description="Helical" evidence="2">
    <location>
        <begin position="256"/>
        <end position="282"/>
    </location>
</feature>
<organism evidence="3 4">
    <name type="scientific">Oceanithermus profundus (strain DSM 14977 / NBRC 100410 / VKM B-2274 / 506)</name>
    <dbReference type="NCBI Taxonomy" id="670487"/>
    <lineage>
        <taxon>Bacteria</taxon>
        <taxon>Thermotogati</taxon>
        <taxon>Deinococcota</taxon>
        <taxon>Deinococci</taxon>
        <taxon>Thermales</taxon>
        <taxon>Thermaceae</taxon>
        <taxon>Oceanithermus</taxon>
    </lineage>
</organism>
<feature type="transmembrane region" description="Helical" evidence="2">
    <location>
        <begin position="22"/>
        <end position="39"/>
    </location>
</feature>
<proteinExistence type="predicted"/>
<feature type="region of interest" description="Disordered" evidence="1">
    <location>
        <begin position="377"/>
        <end position="478"/>
    </location>
</feature>
<feature type="transmembrane region" description="Helical" evidence="2">
    <location>
        <begin position="103"/>
        <end position="124"/>
    </location>
</feature>
<feature type="transmembrane region" description="Helical" evidence="2">
    <location>
        <begin position="226"/>
        <end position="244"/>
    </location>
</feature>
<dbReference type="RefSeq" id="WP_013449771.1">
    <property type="nucleotide sequence ID" value="NC_014753.1"/>
</dbReference>
<dbReference type="Proteomes" id="UP000008722">
    <property type="component" value="Plasmid pOCEPR01"/>
</dbReference>
<evidence type="ECO:0000256" key="2">
    <source>
        <dbReference type="SAM" id="Phobius"/>
    </source>
</evidence>
<keyword evidence="3" id="KW-0614">Plasmid</keyword>
<reference evidence="3 4" key="2">
    <citation type="journal article" date="2011" name="Stand. Genomic Sci.">
        <title>Complete genome sequence of Oceanithermus profundus type strain (506).</title>
        <authorList>
            <person name="Pati A."/>
            <person name="Zhang X."/>
            <person name="Lapidus A."/>
            <person name="Nolan M."/>
            <person name="Lucas S."/>
            <person name="Del Rio T.G."/>
            <person name="Tice H."/>
            <person name="Cheng J.F."/>
            <person name="Tapia R."/>
            <person name="Han C."/>
            <person name="Goodwin L."/>
            <person name="Pitluck S."/>
            <person name="Liolios K."/>
            <person name="Pagani I."/>
            <person name="Ivanova N."/>
            <person name="Mavromatis K."/>
            <person name="Chen A."/>
            <person name="Palaniappan K."/>
            <person name="Hauser L."/>
            <person name="Jeffries C.D."/>
            <person name="Brambilla E.M."/>
            <person name="Rohl A."/>
            <person name="Mwirichia R."/>
            <person name="Rohde M."/>
            <person name="Tindall B.J."/>
            <person name="Sikorski J."/>
            <person name="Wirth R."/>
            <person name="Goker M."/>
            <person name="Woyke T."/>
            <person name="Detter J.C."/>
            <person name="Bristow J."/>
            <person name="Eisen J.A."/>
            <person name="Markowitz V."/>
            <person name="Hugenholtz P."/>
            <person name="Kyrpides N.C."/>
            <person name="Klenk H.P."/>
            <person name="Land M."/>
        </authorList>
    </citation>
    <scope>NUCLEOTIDE SEQUENCE [LARGE SCALE GENOMIC DNA]</scope>
    <source>
        <strain evidence="4">DSM 14977 / NBRC 100410 / VKM B-2274 / 506</strain>
        <plasmid evidence="4">Plasmid pOCEPR01</plasmid>
    </source>
</reference>
<feature type="transmembrane region" description="Helical" evidence="2">
    <location>
        <begin position="199"/>
        <end position="220"/>
    </location>
</feature>
<accession>E4UAL3</accession>
<keyword evidence="2" id="KW-0812">Transmembrane</keyword>
<dbReference type="AlphaFoldDB" id="E4UAL3"/>
<gene>
    <name evidence="3" type="ordered locus">Ocepr_2344</name>
</gene>
<dbReference type="KEGG" id="opr:Ocepr_2344"/>
<dbReference type="HOGENOM" id="CLU_570887_0_0_0"/>
<dbReference type="EMBL" id="CP002362">
    <property type="protein sequence ID" value="ADR37792.1"/>
    <property type="molecule type" value="Genomic_DNA"/>
</dbReference>
<feature type="compositionally biased region" description="Gly residues" evidence="1">
    <location>
        <begin position="398"/>
        <end position="409"/>
    </location>
</feature>
<name>E4UAL3_OCEP5</name>
<evidence type="ECO:0000313" key="4">
    <source>
        <dbReference type="Proteomes" id="UP000008722"/>
    </source>
</evidence>
<geneLocation type="plasmid" evidence="3 4">
    <name>pOCEPR01</name>
</geneLocation>
<feature type="transmembrane region" description="Helical" evidence="2">
    <location>
        <begin position="59"/>
        <end position="83"/>
    </location>
</feature>
<reference evidence="4" key="1">
    <citation type="submission" date="2010-11" db="EMBL/GenBank/DDBJ databases">
        <title>The complete sequence of plasmid of Oceanithermus profundus DSM 14977.</title>
        <authorList>
            <consortium name="US DOE Joint Genome Institute (JGI-PGF)"/>
            <person name="Lucas S."/>
            <person name="Copeland A."/>
            <person name="Lapidus A."/>
            <person name="Bruce D."/>
            <person name="Goodwin L."/>
            <person name="Pitluck S."/>
            <person name="Kyrpides N."/>
            <person name="Mavromatis K."/>
            <person name="Pagani I."/>
            <person name="Ivanova N."/>
            <person name="Zhang X."/>
            <person name="Brettin T."/>
            <person name="Detter J.C."/>
            <person name="Tapia R."/>
            <person name="Han C."/>
            <person name="Land M."/>
            <person name="Hauser L."/>
            <person name="Markowitz V."/>
            <person name="Cheng J.-F."/>
            <person name="Hugenholtz P."/>
            <person name="Woyke T."/>
            <person name="Wu D."/>
            <person name="Tindall B."/>
            <person name="Faehnrich R."/>
            <person name="Brambilla E."/>
            <person name="Klenk H.-P."/>
            <person name="Eisen J.A."/>
        </authorList>
    </citation>
    <scope>NUCLEOTIDE SEQUENCE [LARGE SCALE GENOMIC DNA]</scope>
    <source>
        <strain evidence="4">DSM 14977 / NBRC 100410 / VKM B-2274 / 506</strain>
        <plasmid evidence="4">Plasmid pOCEPR01</plasmid>
    </source>
</reference>
<feature type="compositionally biased region" description="Pro residues" evidence="1">
    <location>
        <begin position="410"/>
        <end position="426"/>
    </location>
</feature>
<protein>
    <submittedName>
        <fullName evidence="3">Uncharacterized protein</fullName>
    </submittedName>
</protein>
<evidence type="ECO:0000313" key="3">
    <source>
        <dbReference type="EMBL" id="ADR37792.1"/>
    </source>
</evidence>
<keyword evidence="2" id="KW-1133">Transmembrane helix</keyword>
<feature type="transmembrane region" description="Helical" evidence="2">
    <location>
        <begin position="312"/>
        <end position="336"/>
    </location>
</feature>
<keyword evidence="2" id="KW-0472">Membrane</keyword>